<sequence>MLREANKKKTKELIMKNAIQLFKQKGYQNVTVAEITTACGIAKGTFFNYFQKKEHILLYLADSYMELLHKIVQRNQVGTMKEQVLHIFRELFSIYFKQIDILHPAFEETIKSAIRSNGASGNISKLREAICYVLEQGMEKKAFRSKWKVAECADVIVGIFLNVLICTPLEEEKLMKKLAQQLEMVWGGFIHESTKEIS</sequence>
<dbReference type="InterPro" id="IPR009057">
    <property type="entry name" value="Homeodomain-like_sf"/>
</dbReference>
<evidence type="ECO:0000313" key="5">
    <source>
        <dbReference type="Proteomes" id="UP000184476"/>
    </source>
</evidence>
<dbReference type="PROSITE" id="PS50977">
    <property type="entry name" value="HTH_TETR_2"/>
    <property type="match status" value="1"/>
</dbReference>
<organism evidence="4 5">
    <name type="scientific">Seinonella peptonophila</name>
    <dbReference type="NCBI Taxonomy" id="112248"/>
    <lineage>
        <taxon>Bacteria</taxon>
        <taxon>Bacillati</taxon>
        <taxon>Bacillota</taxon>
        <taxon>Bacilli</taxon>
        <taxon>Bacillales</taxon>
        <taxon>Thermoactinomycetaceae</taxon>
        <taxon>Seinonella</taxon>
    </lineage>
</organism>
<dbReference type="InterPro" id="IPR050624">
    <property type="entry name" value="HTH-type_Tx_Regulator"/>
</dbReference>
<feature type="DNA-binding region" description="H-T-H motif" evidence="2">
    <location>
        <begin position="31"/>
        <end position="50"/>
    </location>
</feature>
<dbReference type="AlphaFoldDB" id="A0A1M4SLL8"/>
<keyword evidence="1 2" id="KW-0238">DNA-binding</keyword>
<dbReference type="Proteomes" id="UP000184476">
    <property type="component" value="Unassembled WGS sequence"/>
</dbReference>
<dbReference type="SUPFAM" id="SSF46689">
    <property type="entry name" value="Homeodomain-like"/>
    <property type="match status" value="1"/>
</dbReference>
<dbReference type="Pfam" id="PF00440">
    <property type="entry name" value="TetR_N"/>
    <property type="match status" value="1"/>
</dbReference>
<dbReference type="RefSeq" id="WP_073150060.1">
    <property type="nucleotide sequence ID" value="NZ_FQVL01000001.1"/>
</dbReference>
<dbReference type="OrthoDB" id="268339at2"/>
<protein>
    <submittedName>
        <fullName evidence="4">Transcriptional regulator, TetR family</fullName>
    </submittedName>
</protein>
<accession>A0A1M4SLL8</accession>
<dbReference type="PANTHER" id="PTHR43479:SF11">
    <property type="entry name" value="ACREF_ENVCD OPERON REPRESSOR-RELATED"/>
    <property type="match status" value="1"/>
</dbReference>
<evidence type="ECO:0000259" key="3">
    <source>
        <dbReference type="PROSITE" id="PS50977"/>
    </source>
</evidence>
<keyword evidence="5" id="KW-1185">Reference proteome</keyword>
<evidence type="ECO:0000313" key="4">
    <source>
        <dbReference type="EMBL" id="SHE33110.1"/>
    </source>
</evidence>
<reference evidence="4 5" key="1">
    <citation type="submission" date="2016-11" db="EMBL/GenBank/DDBJ databases">
        <authorList>
            <person name="Jaros S."/>
            <person name="Januszkiewicz K."/>
            <person name="Wedrychowicz H."/>
        </authorList>
    </citation>
    <scope>NUCLEOTIDE SEQUENCE [LARGE SCALE GENOMIC DNA]</scope>
    <source>
        <strain evidence="4 5">DSM 44666</strain>
    </source>
</reference>
<dbReference type="InterPro" id="IPR023772">
    <property type="entry name" value="DNA-bd_HTH_TetR-type_CS"/>
</dbReference>
<dbReference type="Gene3D" id="1.10.357.10">
    <property type="entry name" value="Tetracycline Repressor, domain 2"/>
    <property type="match status" value="1"/>
</dbReference>
<evidence type="ECO:0000256" key="2">
    <source>
        <dbReference type="PROSITE-ProRule" id="PRU00335"/>
    </source>
</evidence>
<name>A0A1M4SLL8_9BACL</name>
<dbReference type="InterPro" id="IPR001647">
    <property type="entry name" value="HTH_TetR"/>
</dbReference>
<feature type="domain" description="HTH tetR-type" evidence="3">
    <location>
        <begin position="8"/>
        <end position="68"/>
    </location>
</feature>
<dbReference type="PANTHER" id="PTHR43479">
    <property type="entry name" value="ACREF/ENVCD OPERON REPRESSOR-RELATED"/>
    <property type="match status" value="1"/>
</dbReference>
<evidence type="ECO:0000256" key="1">
    <source>
        <dbReference type="ARBA" id="ARBA00023125"/>
    </source>
</evidence>
<dbReference type="PRINTS" id="PR00455">
    <property type="entry name" value="HTHTETR"/>
</dbReference>
<dbReference type="EMBL" id="FQVL01000001">
    <property type="protein sequence ID" value="SHE33110.1"/>
    <property type="molecule type" value="Genomic_DNA"/>
</dbReference>
<dbReference type="STRING" id="112248.SAMN05444392_10135"/>
<dbReference type="PROSITE" id="PS01081">
    <property type="entry name" value="HTH_TETR_1"/>
    <property type="match status" value="1"/>
</dbReference>
<dbReference type="GO" id="GO:0003677">
    <property type="term" value="F:DNA binding"/>
    <property type="evidence" value="ECO:0007669"/>
    <property type="project" value="UniProtKB-UniRule"/>
</dbReference>
<gene>
    <name evidence="4" type="ORF">SAMN05444392_10135</name>
</gene>
<proteinExistence type="predicted"/>